<keyword evidence="4" id="KW-1185">Reference proteome</keyword>
<comment type="caution">
    <text evidence="2">The sequence shown here is derived from an EMBL/GenBank/DDBJ whole genome shotgun (WGS) entry which is preliminary data.</text>
</comment>
<evidence type="ECO:0000313" key="4">
    <source>
        <dbReference type="Proteomes" id="UP000823749"/>
    </source>
</evidence>
<dbReference type="Proteomes" id="UP000823749">
    <property type="component" value="Chromosome 7"/>
</dbReference>
<dbReference type="EMBL" id="JACTNZ010000005">
    <property type="protein sequence ID" value="KAG5548739.1"/>
    <property type="molecule type" value="Genomic_DNA"/>
</dbReference>
<dbReference type="Proteomes" id="UP000823749">
    <property type="component" value="Chromosome 5"/>
</dbReference>
<evidence type="ECO:0000313" key="1">
    <source>
        <dbReference type="EMBL" id="KAG5538190.1"/>
    </source>
</evidence>
<evidence type="ECO:0000313" key="2">
    <source>
        <dbReference type="EMBL" id="KAG5548739.1"/>
    </source>
</evidence>
<name>A0AAV6K8P2_9ERIC</name>
<dbReference type="AlphaFoldDB" id="A0AAV6K8P2"/>
<proteinExistence type="predicted"/>
<accession>A0AAV6K8P2</accession>
<evidence type="ECO:0000313" key="3">
    <source>
        <dbReference type="EMBL" id="KAG5567044.1"/>
    </source>
</evidence>
<dbReference type="EMBL" id="JACTNZ010000001">
    <property type="protein sequence ID" value="KAG5567044.1"/>
    <property type="molecule type" value="Genomic_DNA"/>
</dbReference>
<sequence length="74" mass="8597">MIEFPATTGRIRPRRSLIPHKKGCSTNHRFHHRRPLPLLSVNQGLIYWTSFSPFRVSNPNQDFYCIPCVCKNAS</sequence>
<gene>
    <name evidence="3" type="ORF">RHGRI_002572</name>
    <name evidence="2" type="ORF">RHGRI_014183</name>
    <name evidence="1" type="ORF">RHGRI_018942</name>
</gene>
<reference evidence="2" key="1">
    <citation type="submission" date="2020-08" db="EMBL/GenBank/DDBJ databases">
        <title>Plant Genome Project.</title>
        <authorList>
            <person name="Zhang R.-G."/>
        </authorList>
    </citation>
    <scope>NUCLEOTIDE SEQUENCE</scope>
    <source>
        <strain evidence="2">WSP0</strain>
        <tissue evidence="2">Leaf</tissue>
    </source>
</reference>
<dbReference type="Proteomes" id="UP000823749">
    <property type="component" value="Chromosome 1"/>
</dbReference>
<dbReference type="EMBL" id="JACTNZ010000007">
    <property type="protein sequence ID" value="KAG5538190.1"/>
    <property type="molecule type" value="Genomic_DNA"/>
</dbReference>
<organism evidence="2 4">
    <name type="scientific">Rhododendron griersonianum</name>
    <dbReference type="NCBI Taxonomy" id="479676"/>
    <lineage>
        <taxon>Eukaryota</taxon>
        <taxon>Viridiplantae</taxon>
        <taxon>Streptophyta</taxon>
        <taxon>Embryophyta</taxon>
        <taxon>Tracheophyta</taxon>
        <taxon>Spermatophyta</taxon>
        <taxon>Magnoliopsida</taxon>
        <taxon>eudicotyledons</taxon>
        <taxon>Gunneridae</taxon>
        <taxon>Pentapetalae</taxon>
        <taxon>asterids</taxon>
        <taxon>Ericales</taxon>
        <taxon>Ericaceae</taxon>
        <taxon>Ericoideae</taxon>
        <taxon>Rhodoreae</taxon>
        <taxon>Rhododendron</taxon>
    </lineage>
</organism>
<protein>
    <submittedName>
        <fullName evidence="2">Uncharacterized protein</fullName>
    </submittedName>
</protein>